<keyword evidence="2" id="KW-1185">Reference proteome</keyword>
<evidence type="ECO:0000313" key="1">
    <source>
        <dbReference type="EMBL" id="MEN2746000.1"/>
    </source>
</evidence>
<protein>
    <submittedName>
        <fullName evidence="1">Uncharacterized protein</fullName>
    </submittedName>
</protein>
<dbReference type="Proteomes" id="UP001422074">
    <property type="component" value="Unassembled WGS sequence"/>
</dbReference>
<dbReference type="RefSeq" id="WP_345886604.1">
    <property type="nucleotide sequence ID" value="NZ_JBDFRB010000023.1"/>
</dbReference>
<reference evidence="1 2" key="1">
    <citation type="submission" date="2024-05" db="EMBL/GenBank/DDBJ databases">
        <title>Sinomonas sp. nov., isolated from a waste landfill.</title>
        <authorList>
            <person name="Zhao Y."/>
        </authorList>
    </citation>
    <scope>NUCLEOTIDE SEQUENCE [LARGE SCALE GENOMIC DNA]</scope>
    <source>
        <strain evidence="1 2">CCTCC AB2014300</strain>
    </source>
</reference>
<gene>
    <name evidence="1" type="ORF">ABCQ75_15865</name>
</gene>
<comment type="caution">
    <text evidence="1">The sequence shown here is derived from an EMBL/GenBank/DDBJ whole genome shotgun (WGS) entry which is preliminary data.</text>
</comment>
<evidence type="ECO:0000313" key="2">
    <source>
        <dbReference type="Proteomes" id="UP001422074"/>
    </source>
</evidence>
<dbReference type="EMBL" id="JBDFRB010000023">
    <property type="protein sequence ID" value="MEN2746000.1"/>
    <property type="molecule type" value="Genomic_DNA"/>
</dbReference>
<organism evidence="1 2">
    <name type="scientific">Sinomonas halotolerans</name>
    <dbReference type="NCBI Taxonomy" id="1644133"/>
    <lineage>
        <taxon>Bacteria</taxon>
        <taxon>Bacillati</taxon>
        <taxon>Actinomycetota</taxon>
        <taxon>Actinomycetes</taxon>
        <taxon>Micrococcales</taxon>
        <taxon>Micrococcaceae</taxon>
        <taxon>Sinomonas</taxon>
    </lineage>
</organism>
<sequence>MTHLDRLDQWLSSRGAELKQVGSLTYTRGPRDLPNPSAHLVVALTDYDVELVLWESGEAEFNYGTLDDPVLEHVEVESPAELDALLERVLAVVVGGTS</sequence>
<proteinExistence type="predicted"/>
<name>A0ABU9X6D9_9MICC</name>
<accession>A0ABU9X6D9</accession>